<proteinExistence type="predicted"/>
<dbReference type="SUPFAM" id="SSF55874">
    <property type="entry name" value="ATPase domain of HSP90 chaperone/DNA topoisomerase II/histidine kinase"/>
    <property type="match status" value="1"/>
</dbReference>
<keyword evidence="6" id="KW-0418">Kinase</keyword>
<feature type="transmembrane region" description="Helical" evidence="9">
    <location>
        <begin position="308"/>
        <end position="328"/>
    </location>
</feature>
<feature type="transmembrane region" description="Helical" evidence="9">
    <location>
        <begin position="182"/>
        <end position="201"/>
    </location>
</feature>
<keyword evidence="4" id="KW-0808">Transferase</keyword>
<keyword evidence="9" id="KW-0472">Membrane</keyword>
<gene>
    <name evidence="11" type="ORF">E1261_22555</name>
</gene>
<keyword evidence="12" id="KW-1185">Reference proteome</keyword>
<dbReference type="InterPro" id="IPR011712">
    <property type="entry name" value="Sig_transdc_His_kin_sub3_dim/P"/>
</dbReference>
<reference evidence="11 12" key="1">
    <citation type="submission" date="2019-03" db="EMBL/GenBank/DDBJ databases">
        <title>Draft genome sequences of novel Actinobacteria.</title>
        <authorList>
            <person name="Sahin N."/>
            <person name="Ay H."/>
            <person name="Saygin H."/>
        </authorList>
    </citation>
    <scope>NUCLEOTIDE SEQUENCE [LARGE SCALE GENOMIC DNA]</scope>
    <source>
        <strain evidence="11 12">JCM 30547</strain>
    </source>
</reference>
<comment type="caution">
    <text evidence="11">The sequence shown here is derived from an EMBL/GenBank/DDBJ whole genome shotgun (WGS) entry which is preliminary data.</text>
</comment>
<evidence type="ECO:0000256" key="7">
    <source>
        <dbReference type="ARBA" id="ARBA00022840"/>
    </source>
</evidence>
<dbReference type="GO" id="GO:0046983">
    <property type="term" value="F:protein dimerization activity"/>
    <property type="evidence" value="ECO:0007669"/>
    <property type="project" value="InterPro"/>
</dbReference>
<dbReference type="CDD" id="cd16917">
    <property type="entry name" value="HATPase_UhpB-NarQ-NarX-like"/>
    <property type="match status" value="1"/>
</dbReference>
<feature type="transmembrane region" description="Helical" evidence="9">
    <location>
        <begin position="45"/>
        <end position="64"/>
    </location>
</feature>
<dbReference type="InterPro" id="IPR050482">
    <property type="entry name" value="Sensor_HK_TwoCompSys"/>
</dbReference>
<dbReference type="OrthoDB" id="3217947at2"/>
<evidence type="ECO:0000256" key="5">
    <source>
        <dbReference type="ARBA" id="ARBA00022741"/>
    </source>
</evidence>
<organism evidence="11 12">
    <name type="scientific">Kribbella albertanoniae</name>
    <dbReference type="NCBI Taxonomy" id="1266829"/>
    <lineage>
        <taxon>Bacteria</taxon>
        <taxon>Bacillati</taxon>
        <taxon>Actinomycetota</taxon>
        <taxon>Actinomycetes</taxon>
        <taxon>Propionibacteriales</taxon>
        <taxon>Kribbellaceae</taxon>
        <taxon>Kribbella</taxon>
    </lineage>
</organism>
<accession>A0A4R4PVJ9</accession>
<dbReference type="Pfam" id="PF02518">
    <property type="entry name" value="HATPase_c"/>
    <property type="match status" value="1"/>
</dbReference>
<feature type="transmembrane region" description="Helical" evidence="9">
    <location>
        <begin position="275"/>
        <end position="296"/>
    </location>
</feature>
<evidence type="ECO:0000256" key="2">
    <source>
        <dbReference type="ARBA" id="ARBA00012438"/>
    </source>
</evidence>
<dbReference type="GO" id="GO:0000155">
    <property type="term" value="F:phosphorelay sensor kinase activity"/>
    <property type="evidence" value="ECO:0007669"/>
    <property type="project" value="InterPro"/>
</dbReference>
<keyword evidence="9" id="KW-1133">Transmembrane helix</keyword>
<evidence type="ECO:0000313" key="12">
    <source>
        <dbReference type="Proteomes" id="UP000295075"/>
    </source>
</evidence>
<feature type="transmembrane region" description="Helical" evidence="9">
    <location>
        <begin position="239"/>
        <end position="263"/>
    </location>
</feature>
<keyword evidence="3" id="KW-0597">Phosphoprotein</keyword>
<feature type="transmembrane region" description="Helical" evidence="9">
    <location>
        <begin position="156"/>
        <end position="176"/>
    </location>
</feature>
<keyword evidence="9" id="KW-0812">Transmembrane</keyword>
<feature type="transmembrane region" description="Helical" evidence="9">
    <location>
        <begin position="104"/>
        <end position="125"/>
    </location>
</feature>
<dbReference type="PANTHER" id="PTHR24421">
    <property type="entry name" value="NITRATE/NITRITE SENSOR PROTEIN NARX-RELATED"/>
    <property type="match status" value="1"/>
</dbReference>
<feature type="transmembrane region" description="Helical" evidence="9">
    <location>
        <begin position="213"/>
        <end position="233"/>
    </location>
</feature>
<dbReference type="EMBL" id="SMKA01000109">
    <property type="protein sequence ID" value="TDC26452.1"/>
    <property type="molecule type" value="Genomic_DNA"/>
</dbReference>
<dbReference type="SMART" id="SM00387">
    <property type="entry name" value="HATPase_c"/>
    <property type="match status" value="1"/>
</dbReference>
<keyword evidence="7" id="KW-0067">ATP-binding</keyword>
<feature type="transmembrane region" description="Helical" evidence="9">
    <location>
        <begin position="79"/>
        <end position="97"/>
    </location>
</feature>
<comment type="catalytic activity">
    <reaction evidence="1">
        <text>ATP + protein L-histidine = ADP + protein N-phospho-L-histidine.</text>
        <dbReference type="EC" id="2.7.13.3"/>
    </reaction>
</comment>
<sequence>MSRLSRRTAAWRFGAVPGLRLRVCPEDLSWFRCHHRRVGVLRSRVLAATSCALVAAVVAAAVLVDQRLPASRLFGLDDLPFLVALGSATAVGAVLAFHRPAHPVGWLFLALGGSLALTGLLEAYAHPLTEVTFITWFVLLAAILHLTPTGQPLWRWVLPATVGVGAVWFVTALVDLQPLRTVAGVLTGVGLVAAGFSLLVRFRQADGVVRRQLLWLAVAVVPLPAFVAIAFYASPDHPVLLSIATSGFIVLIPIAAGLAIAQYHLYDVERILSRAVTYLLVSGVLGFTFAAVAFTAGRIAGSRSASSIPAIAGTLAAVVLAGPLYRAFQEAVDRRFNRRRFDALAIVRAYVREPGARSVEAVLRQALHDPDLSLAYWIPDRAQWVTATGLGASTDVPGIVLRRLDRDVARITVSANTDPDIARAAGVEALPELENAGLRAAISLQLVEVRESRTRIANAQLTERRRIERDLHDGAQQRLLALALNLRAAQLNGTALPAAVDCAIAELQGAVAELRALANGLNPVGDAGLGPAVDELTGRLPLPAATNITDRRFGPAVEATAWFIICEALTNAVKHADASRLAVSVAVSGDRVVVQIEDDGRGGADANGTGLRGIADRAEAAGGSLTVSERPGGGTRVTGVLPCES</sequence>
<dbReference type="EC" id="2.7.13.3" evidence="2"/>
<keyword evidence="5" id="KW-0547">Nucleotide-binding</keyword>
<evidence type="ECO:0000256" key="3">
    <source>
        <dbReference type="ARBA" id="ARBA00022553"/>
    </source>
</evidence>
<protein>
    <recommendedName>
        <fullName evidence="2">histidine kinase</fullName>
        <ecNumber evidence="2">2.7.13.3</ecNumber>
    </recommendedName>
</protein>
<dbReference type="Proteomes" id="UP000295075">
    <property type="component" value="Unassembled WGS sequence"/>
</dbReference>
<dbReference type="InterPro" id="IPR036890">
    <property type="entry name" value="HATPase_C_sf"/>
</dbReference>
<feature type="domain" description="Histidine kinase/HSP90-like ATPase" evidence="10">
    <location>
        <begin position="556"/>
        <end position="645"/>
    </location>
</feature>
<dbReference type="AlphaFoldDB" id="A0A4R4PVJ9"/>
<keyword evidence="8" id="KW-0902">Two-component regulatory system</keyword>
<evidence type="ECO:0000313" key="11">
    <source>
        <dbReference type="EMBL" id="TDC26452.1"/>
    </source>
</evidence>
<name>A0A4R4PVJ9_9ACTN</name>
<evidence type="ECO:0000256" key="1">
    <source>
        <dbReference type="ARBA" id="ARBA00000085"/>
    </source>
</evidence>
<dbReference type="Pfam" id="PF07730">
    <property type="entry name" value="HisKA_3"/>
    <property type="match status" value="1"/>
</dbReference>
<dbReference type="Gene3D" id="1.20.5.1930">
    <property type="match status" value="1"/>
</dbReference>
<feature type="transmembrane region" description="Helical" evidence="9">
    <location>
        <begin position="131"/>
        <end position="149"/>
    </location>
</feature>
<dbReference type="GO" id="GO:0005524">
    <property type="term" value="F:ATP binding"/>
    <property type="evidence" value="ECO:0007669"/>
    <property type="project" value="UniProtKB-KW"/>
</dbReference>
<dbReference type="PANTHER" id="PTHR24421:SF10">
    <property type="entry name" value="NITRATE_NITRITE SENSOR PROTEIN NARQ"/>
    <property type="match status" value="1"/>
</dbReference>
<dbReference type="InterPro" id="IPR003594">
    <property type="entry name" value="HATPase_dom"/>
</dbReference>
<evidence type="ECO:0000256" key="4">
    <source>
        <dbReference type="ARBA" id="ARBA00022679"/>
    </source>
</evidence>
<evidence type="ECO:0000256" key="6">
    <source>
        <dbReference type="ARBA" id="ARBA00022777"/>
    </source>
</evidence>
<dbReference type="GO" id="GO:0016020">
    <property type="term" value="C:membrane"/>
    <property type="evidence" value="ECO:0007669"/>
    <property type="project" value="InterPro"/>
</dbReference>
<dbReference type="Gene3D" id="3.30.565.10">
    <property type="entry name" value="Histidine kinase-like ATPase, C-terminal domain"/>
    <property type="match status" value="1"/>
</dbReference>
<evidence type="ECO:0000259" key="10">
    <source>
        <dbReference type="SMART" id="SM00387"/>
    </source>
</evidence>
<evidence type="ECO:0000256" key="9">
    <source>
        <dbReference type="SAM" id="Phobius"/>
    </source>
</evidence>
<evidence type="ECO:0000256" key="8">
    <source>
        <dbReference type="ARBA" id="ARBA00023012"/>
    </source>
</evidence>